<feature type="transmembrane region" description="Helical" evidence="7">
    <location>
        <begin position="127"/>
        <end position="154"/>
    </location>
</feature>
<protein>
    <submittedName>
        <fullName evidence="12">PAS domain S-box protein</fullName>
    </submittedName>
</protein>
<dbReference type="PANTHER" id="PTHR44757">
    <property type="entry name" value="DIGUANYLATE CYCLASE DGCP"/>
    <property type="match status" value="1"/>
</dbReference>
<dbReference type="PROSITE" id="PS50113">
    <property type="entry name" value="PAC"/>
    <property type="match status" value="2"/>
</dbReference>
<keyword evidence="4 7" id="KW-0812">Transmembrane</keyword>
<evidence type="ECO:0000259" key="8">
    <source>
        <dbReference type="PROSITE" id="PS50112"/>
    </source>
</evidence>
<dbReference type="InterPro" id="IPR029787">
    <property type="entry name" value="Nucleotide_cyclase"/>
</dbReference>
<dbReference type="SMART" id="SM00091">
    <property type="entry name" value="PAS"/>
    <property type="match status" value="3"/>
</dbReference>
<feature type="transmembrane region" description="Helical" evidence="7">
    <location>
        <begin position="223"/>
        <end position="241"/>
    </location>
</feature>
<organism evidence="12 13">
    <name type="scientific">Methylovulum psychrotolerans</name>
    <dbReference type="NCBI Taxonomy" id="1704499"/>
    <lineage>
        <taxon>Bacteria</taxon>
        <taxon>Pseudomonadati</taxon>
        <taxon>Pseudomonadota</taxon>
        <taxon>Gammaproteobacteria</taxon>
        <taxon>Methylococcales</taxon>
        <taxon>Methylococcaceae</taxon>
        <taxon>Methylovulum</taxon>
    </lineage>
</organism>
<dbReference type="CDD" id="cd00130">
    <property type="entry name" value="PAS"/>
    <property type="match status" value="2"/>
</dbReference>
<dbReference type="Pfam" id="PF00563">
    <property type="entry name" value="EAL"/>
    <property type="match status" value="1"/>
</dbReference>
<evidence type="ECO:0000256" key="5">
    <source>
        <dbReference type="ARBA" id="ARBA00022989"/>
    </source>
</evidence>
<dbReference type="InterPro" id="IPR052155">
    <property type="entry name" value="Biofilm_reg_signaling"/>
</dbReference>
<dbReference type="FunFam" id="3.30.70.270:FF:000001">
    <property type="entry name" value="Diguanylate cyclase domain protein"/>
    <property type="match status" value="1"/>
</dbReference>
<dbReference type="Pfam" id="PF00990">
    <property type="entry name" value="GGDEF"/>
    <property type="match status" value="1"/>
</dbReference>
<dbReference type="PANTHER" id="PTHR44757:SF2">
    <property type="entry name" value="BIOFILM ARCHITECTURE MAINTENANCE PROTEIN MBAA"/>
    <property type="match status" value="1"/>
</dbReference>
<dbReference type="CDD" id="cd01948">
    <property type="entry name" value="EAL"/>
    <property type="match status" value="1"/>
</dbReference>
<dbReference type="Gene3D" id="3.20.20.450">
    <property type="entry name" value="EAL domain"/>
    <property type="match status" value="1"/>
</dbReference>
<dbReference type="InterPro" id="IPR035965">
    <property type="entry name" value="PAS-like_dom_sf"/>
</dbReference>
<evidence type="ECO:0000256" key="4">
    <source>
        <dbReference type="ARBA" id="ARBA00022692"/>
    </source>
</evidence>
<dbReference type="GO" id="GO:0003824">
    <property type="term" value="F:catalytic activity"/>
    <property type="evidence" value="ECO:0007669"/>
    <property type="project" value="UniProtKB-ARBA"/>
</dbReference>
<sequence>MPVPNLFWVLSLKSLSVSGGVFLLKSAALAFSYACLAQLMLHFFSPNGVVSVIWPCSGLALGVLLIGGKRYGLGVFVGAWLGNSLAGSPPGLAAAIAGGNTLEALMGFYLLNGPLHGDLALRRLRDYLVLVVAAMLSAGVSAMLGCTALVLAGVSAWSGFVANLLHWWQGDMMGMVLITPCLLVWREPPYRWLRRGRLPEIAACFGLAWLFGQSLFLGWFNTLTGPVLSFWMFLFFVWSGMRFGRHGVLLIMLMSVTQSLLGLVWQVGLFGTMAAQAQLVNFWFYTIALSVVGLTLALITRQNAEAKRTLELSEEKLRAMFDLSPLGMARNSLDGRFIEANQALLKMVGYSLDELNTLTYWQLTPEQYAPQEIEQLAKLNATGRYGPYQKEYIHHDGHRIVVRLNGVRITGTDGENYIWSIIEDITEQQQAADTLKQEQQLLRTVLDNLPIGIWVVDAHGTVIRGNAAGQQIWAGAEYVGIASYGAYKGWWSATGERVKDEEWAAVRAIRHGETVLEEMIDIECVDGTCKTILNSALPLRDKDQHITGAIVVNQDISERRRNEEAMQLASLVYQNSSEAMMVADEHNIIIAINPAFTQLTGYTAEDIIGKNPNIRSTPLQAPAFYQEMWAQINTTGRWQGEVWNRRKSGEACAERLSVNTIFKPNGSVYRRVALFYDITEKKAADELIWRQANFDPLTGLPNRRMFYERLEQEIKKADHAKSAFVLLFLDLDRFKEVNDSLGHHIGDQLLQDVAQRLKLCVLPVDTVARLGGDEFTVIMGGQGDSSRAETLAQEILEALATPFVLGGDLAYVTASIGIITYPDVAGTTDALLKCADQAMYYAKAQGRNRYSFFDPMMQAAAQRRQHLANDLHSALAEQQLRVVYQPIVQLATGRVVKAEALVRWQHPQLGLVSPSEFIPIAEETGLIITIGEWVFLQAVRQVKHWRENYCRDFQISVNKSPIQFQDKNLHYPAWPEQLKKLGLPGQSIVVEITEGLLLETDRFIDDKFIAFRDAGLQVALDDFGTGYSSLAYLKKFDIDYLKIDQSFVRNLTAQSDDKVLCEAIIVMAHKLGIKVIAEGVETEGQCGLLAAMGCDYAQGYWFSKPVAPEVFEDLFGRAFLGDDL</sequence>
<feature type="transmembrane region" description="Helical" evidence="7">
    <location>
        <begin position="166"/>
        <end position="185"/>
    </location>
</feature>
<dbReference type="CDD" id="cd01949">
    <property type="entry name" value="GGDEF"/>
    <property type="match status" value="1"/>
</dbReference>
<dbReference type="Gene3D" id="3.30.70.270">
    <property type="match status" value="1"/>
</dbReference>
<dbReference type="InterPro" id="IPR035919">
    <property type="entry name" value="EAL_sf"/>
</dbReference>
<evidence type="ECO:0000259" key="10">
    <source>
        <dbReference type="PROSITE" id="PS50883"/>
    </source>
</evidence>
<dbReference type="AlphaFoldDB" id="A0A1Z4C2E4"/>
<dbReference type="PROSITE" id="PS50887">
    <property type="entry name" value="GGDEF"/>
    <property type="match status" value="1"/>
</dbReference>
<dbReference type="Gene3D" id="3.30.450.20">
    <property type="entry name" value="PAS domain"/>
    <property type="match status" value="3"/>
</dbReference>
<feature type="domain" description="PAC" evidence="9">
    <location>
        <begin position="386"/>
        <end position="437"/>
    </location>
</feature>
<feature type="domain" description="PAC" evidence="9">
    <location>
        <begin position="510"/>
        <end position="568"/>
    </location>
</feature>
<feature type="domain" description="EAL" evidence="10">
    <location>
        <begin position="864"/>
        <end position="1119"/>
    </location>
</feature>
<comment type="cofactor">
    <cofactor evidence="1">
        <name>Mg(2+)</name>
        <dbReference type="ChEBI" id="CHEBI:18420"/>
    </cofactor>
</comment>
<dbReference type="GO" id="GO:0005886">
    <property type="term" value="C:plasma membrane"/>
    <property type="evidence" value="ECO:0007669"/>
    <property type="project" value="UniProtKB-SubCell"/>
</dbReference>
<dbReference type="EMBL" id="CP022129">
    <property type="protein sequence ID" value="ASF47679.1"/>
    <property type="molecule type" value="Genomic_DNA"/>
</dbReference>
<dbReference type="PROSITE" id="PS50112">
    <property type="entry name" value="PAS"/>
    <property type="match status" value="2"/>
</dbReference>
<dbReference type="NCBIfam" id="TIGR00254">
    <property type="entry name" value="GGDEF"/>
    <property type="match status" value="1"/>
</dbReference>
<dbReference type="SUPFAM" id="SSF55785">
    <property type="entry name" value="PYP-like sensor domain (PAS domain)"/>
    <property type="match status" value="3"/>
</dbReference>
<gene>
    <name evidence="12" type="ORF">CEK71_17285</name>
</gene>
<evidence type="ECO:0000256" key="7">
    <source>
        <dbReference type="SAM" id="Phobius"/>
    </source>
</evidence>
<dbReference type="InterPro" id="IPR013656">
    <property type="entry name" value="PAS_4"/>
</dbReference>
<evidence type="ECO:0000313" key="13">
    <source>
        <dbReference type="Proteomes" id="UP000197019"/>
    </source>
</evidence>
<dbReference type="InterPro" id="IPR001610">
    <property type="entry name" value="PAC"/>
</dbReference>
<evidence type="ECO:0000256" key="2">
    <source>
        <dbReference type="ARBA" id="ARBA00004651"/>
    </source>
</evidence>
<dbReference type="OrthoDB" id="5571542at2"/>
<dbReference type="SUPFAM" id="SSF141868">
    <property type="entry name" value="EAL domain-like"/>
    <property type="match status" value="1"/>
</dbReference>
<dbReference type="SMART" id="SM00267">
    <property type="entry name" value="GGDEF"/>
    <property type="match status" value="1"/>
</dbReference>
<feature type="domain" description="PAS" evidence="8">
    <location>
        <begin position="313"/>
        <end position="355"/>
    </location>
</feature>
<evidence type="ECO:0000256" key="6">
    <source>
        <dbReference type="ARBA" id="ARBA00023136"/>
    </source>
</evidence>
<evidence type="ECO:0000256" key="3">
    <source>
        <dbReference type="ARBA" id="ARBA00022475"/>
    </source>
</evidence>
<dbReference type="SMART" id="SM00052">
    <property type="entry name" value="EAL"/>
    <property type="match status" value="1"/>
</dbReference>
<dbReference type="NCBIfam" id="TIGR00229">
    <property type="entry name" value="sensory_box"/>
    <property type="match status" value="2"/>
</dbReference>
<proteinExistence type="predicted"/>
<feature type="domain" description="PAS" evidence="8">
    <location>
        <begin position="565"/>
        <end position="611"/>
    </location>
</feature>
<evidence type="ECO:0000313" key="12">
    <source>
        <dbReference type="EMBL" id="ASF47679.1"/>
    </source>
</evidence>
<dbReference type="InterPro" id="IPR000700">
    <property type="entry name" value="PAS-assoc_C"/>
</dbReference>
<comment type="subcellular location">
    <subcellularLocation>
        <location evidence="2">Cell membrane</location>
        <topology evidence="2">Multi-pass membrane protein</topology>
    </subcellularLocation>
</comment>
<dbReference type="Pfam" id="PF13426">
    <property type="entry name" value="PAS_9"/>
    <property type="match status" value="2"/>
</dbReference>
<feature type="transmembrane region" description="Helical" evidence="7">
    <location>
        <begin position="92"/>
        <end position="115"/>
    </location>
</feature>
<dbReference type="SUPFAM" id="SSF55073">
    <property type="entry name" value="Nucleotide cyclase"/>
    <property type="match status" value="1"/>
</dbReference>
<feature type="transmembrane region" description="Helical" evidence="7">
    <location>
        <begin position="248"/>
        <end position="270"/>
    </location>
</feature>
<feature type="transmembrane region" description="Helical" evidence="7">
    <location>
        <begin position="20"/>
        <end position="40"/>
    </location>
</feature>
<evidence type="ECO:0000259" key="9">
    <source>
        <dbReference type="PROSITE" id="PS50113"/>
    </source>
</evidence>
<keyword evidence="3" id="KW-1003">Cell membrane</keyword>
<dbReference type="InterPro" id="IPR000160">
    <property type="entry name" value="GGDEF_dom"/>
</dbReference>
<keyword evidence="13" id="KW-1185">Reference proteome</keyword>
<dbReference type="InterPro" id="IPR007895">
    <property type="entry name" value="MASE1"/>
</dbReference>
<evidence type="ECO:0000256" key="1">
    <source>
        <dbReference type="ARBA" id="ARBA00001946"/>
    </source>
</evidence>
<dbReference type="InterPro" id="IPR043128">
    <property type="entry name" value="Rev_trsase/Diguanyl_cyclase"/>
</dbReference>
<feature type="transmembrane region" description="Helical" evidence="7">
    <location>
        <begin position="282"/>
        <end position="300"/>
    </location>
</feature>
<dbReference type="Proteomes" id="UP000197019">
    <property type="component" value="Chromosome"/>
</dbReference>
<dbReference type="InterPro" id="IPR001633">
    <property type="entry name" value="EAL_dom"/>
</dbReference>
<name>A0A1Z4C2E4_9GAMM</name>
<dbReference type="SMART" id="SM00086">
    <property type="entry name" value="PAC"/>
    <property type="match status" value="3"/>
</dbReference>
<dbReference type="Pfam" id="PF08448">
    <property type="entry name" value="PAS_4"/>
    <property type="match status" value="1"/>
</dbReference>
<keyword evidence="5 7" id="KW-1133">Transmembrane helix</keyword>
<keyword evidence="6 7" id="KW-0472">Membrane</keyword>
<dbReference type="InterPro" id="IPR000014">
    <property type="entry name" value="PAS"/>
</dbReference>
<feature type="domain" description="GGDEF" evidence="11">
    <location>
        <begin position="722"/>
        <end position="855"/>
    </location>
</feature>
<dbReference type="KEGG" id="mpsy:CEK71_17285"/>
<evidence type="ECO:0000259" key="11">
    <source>
        <dbReference type="PROSITE" id="PS50887"/>
    </source>
</evidence>
<accession>A0A1Z4C2E4</accession>
<dbReference type="PROSITE" id="PS50883">
    <property type="entry name" value="EAL"/>
    <property type="match status" value="1"/>
</dbReference>
<dbReference type="Pfam" id="PF05231">
    <property type="entry name" value="MASE1"/>
    <property type="match status" value="1"/>
</dbReference>
<reference evidence="12 13" key="1">
    <citation type="submission" date="2017-06" db="EMBL/GenBank/DDBJ databases">
        <title>Genome Sequencing of the methanotroph Methylovulum psychrotolerants str. HV10-M2 isolated from a high-altitude environment.</title>
        <authorList>
            <person name="Mateos-Rivera A."/>
        </authorList>
    </citation>
    <scope>NUCLEOTIDE SEQUENCE [LARGE SCALE GENOMIC DNA]</scope>
    <source>
        <strain evidence="12 13">HV10_M2</strain>
    </source>
</reference>
<feature type="transmembrane region" description="Helical" evidence="7">
    <location>
        <begin position="52"/>
        <end position="72"/>
    </location>
</feature>